<keyword evidence="2" id="KW-1185">Reference proteome</keyword>
<dbReference type="Proteomes" id="UP000243096">
    <property type="component" value="Unassembled WGS sequence"/>
</dbReference>
<gene>
    <name evidence="1" type="ORF">B0O95_106168</name>
</gene>
<evidence type="ECO:0000313" key="1">
    <source>
        <dbReference type="EMBL" id="PPB83777.1"/>
    </source>
</evidence>
<accession>A0A2P5KAQ5</accession>
<dbReference type="EMBL" id="PRDW01000006">
    <property type="protein sequence ID" value="PPB83777.1"/>
    <property type="molecule type" value="Genomic_DNA"/>
</dbReference>
<proteinExistence type="predicted"/>
<protein>
    <submittedName>
        <fullName evidence="1">Uncharacterized protein</fullName>
    </submittedName>
</protein>
<organism evidence="1 2">
    <name type="scientific">Mycetohabitans endofungorum</name>
    <dbReference type="NCBI Taxonomy" id="417203"/>
    <lineage>
        <taxon>Bacteria</taxon>
        <taxon>Pseudomonadati</taxon>
        <taxon>Pseudomonadota</taxon>
        <taxon>Betaproteobacteria</taxon>
        <taxon>Burkholderiales</taxon>
        <taxon>Burkholderiaceae</taxon>
        <taxon>Mycetohabitans</taxon>
    </lineage>
</organism>
<evidence type="ECO:0000313" key="2">
    <source>
        <dbReference type="Proteomes" id="UP000243096"/>
    </source>
</evidence>
<sequence>MFRKVDLCPVIGKADRVHESGPALDEKDWRMSVARIVTDDLGLIEFDAVSRAVGRAGVPS</sequence>
<comment type="caution">
    <text evidence="1">The sequence shown here is derived from an EMBL/GenBank/DDBJ whole genome shotgun (WGS) entry which is preliminary data.</text>
</comment>
<name>A0A2P5KAQ5_9BURK</name>
<dbReference type="AlphaFoldDB" id="A0A2P5KAQ5"/>
<reference evidence="1 2" key="1">
    <citation type="submission" date="2018-01" db="EMBL/GenBank/DDBJ databases">
        <title>Genomic Encyclopedia of Type Strains, Phase III (KMG-III): the genomes of soil and plant-associated and newly described type strains.</title>
        <authorList>
            <person name="Whitman W."/>
        </authorList>
    </citation>
    <scope>NUCLEOTIDE SEQUENCE [LARGE SCALE GENOMIC DNA]</scope>
    <source>
        <strain evidence="1 2">HKI456</strain>
    </source>
</reference>